<organism evidence="1 2">
    <name type="scientific">Rubrivirga litoralis</name>
    <dbReference type="NCBI Taxonomy" id="3075598"/>
    <lineage>
        <taxon>Bacteria</taxon>
        <taxon>Pseudomonadati</taxon>
        <taxon>Rhodothermota</taxon>
        <taxon>Rhodothermia</taxon>
        <taxon>Rhodothermales</taxon>
        <taxon>Rubricoccaceae</taxon>
        <taxon>Rubrivirga</taxon>
    </lineage>
</organism>
<evidence type="ECO:0008006" key="3">
    <source>
        <dbReference type="Google" id="ProtNLM"/>
    </source>
</evidence>
<evidence type="ECO:0000313" key="2">
    <source>
        <dbReference type="Proteomes" id="UP001267426"/>
    </source>
</evidence>
<protein>
    <recommendedName>
        <fullName evidence="3">Cupin domain-containing protein</fullName>
    </recommendedName>
</protein>
<comment type="caution">
    <text evidence="1">The sequence shown here is derived from an EMBL/GenBank/DDBJ whole genome shotgun (WGS) entry which is preliminary data.</text>
</comment>
<gene>
    <name evidence="1" type="ORF">RM540_12905</name>
</gene>
<dbReference type="Proteomes" id="UP001267426">
    <property type="component" value="Unassembled WGS sequence"/>
</dbReference>
<proteinExistence type="predicted"/>
<accession>A0ABU3BTN9</accession>
<dbReference type="EMBL" id="JAVRHT010000034">
    <property type="protein sequence ID" value="MDT0632653.1"/>
    <property type="molecule type" value="Genomic_DNA"/>
</dbReference>
<name>A0ABU3BTN9_9BACT</name>
<keyword evidence="2" id="KW-1185">Reference proteome</keyword>
<dbReference type="RefSeq" id="WP_311664745.1">
    <property type="nucleotide sequence ID" value="NZ_JAVRHT010000034.1"/>
</dbReference>
<evidence type="ECO:0000313" key="1">
    <source>
        <dbReference type="EMBL" id="MDT0632653.1"/>
    </source>
</evidence>
<sequence length="138" mass="14733">MPDVFRLTRIVSTAAGGTRFVTADVPLTDQGVIGRMSDAADAGTAQFRETDDDYDWDYHPAPARQLILLLDGEIEIACTERDADGQPVGSPDVRRFGPGEVLLVEDVDGHGHKTRQLSAGPRRSVFVTLAAGALAAEA</sequence>
<reference evidence="1 2" key="1">
    <citation type="submission" date="2023-09" db="EMBL/GenBank/DDBJ databases">
        <authorList>
            <person name="Rey-Velasco X."/>
        </authorList>
    </citation>
    <scope>NUCLEOTIDE SEQUENCE [LARGE SCALE GENOMIC DNA]</scope>
    <source>
        <strain evidence="1 2">F394</strain>
    </source>
</reference>